<sequence>MSVRNQPRAGYISSIVEAGTATCRLYGPSKTNVADIALLLGKSPASIYKIFPSKAAIWDAIAGNFFETDLRFVASADLELANAACRLREAALGQHRLMLQARHGDHQMFKLVVLAAEGNWPSFRSYLKRLHADMARLIHDGIETQEFAPTNVEAAASCFCAAIIALCDPRIVGVLPSSHCEISAQELVAFAVASLASSNLASGSGLTDDDPMNLRGA</sequence>
<proteinExistence type="predicted"/>
<evidence type="ECO:0000313" key="3">
    <source>
        <dbReference type="Proteomes" id="UP001172630"/>
    </source>
</evidence>
<dbReference type="Gene3D" id="1.10.357.10">
    <property type="entry name" value="Tetracycline Repressor, domain 2"/>
    <property type="match status" value="1"/>
</dbReference>
<evidence type="ECO:0000259" key="1">
    <source>
        <dbReference type="Pfam" id="PF17935"/>
    </source>
</evidence>
<dbReference type="InterPro" id="IPR041478">
    <property type="entry name" value="TetR_C_27"/>
</dbReference>
<dbReference type="SUPFAM" id="SSF48498">
    <property type="entry name" value="Tetracyclin repressor-like, C-terminal domain"/>
    <property type="match status" value="1"/>
</dbReference>
<keyword evidence="3" id="KW-1185">Reference proteome</keyword>
<dbReference type="InterPro" id="IPR036271">
    <property type="entry name" value="Tet_transcr_reg_TetR-rel_C_sf"/>
</dbReference>
<reference evidence="2" key="1">
    <citation type="submission" date="2023-06" db="EMBL/GenBank/DDBJ databases">
        <title>Phylogenetic Diversity of Rhizobium strains.</title>
        <authorList>
            <person name="Moura F.T."/>
            <person name="Helene L.C.F."/>
            <person name="Hungria M."/>
        </authorList>
    </citation>
    <scope>NUCLEOTIDE SEQUENCE</scope>
    <source>
        <strain evidence="2">CCGE524</strain>
    </source>
</reference>
<dbReference type="RefSeq" id="WP_285884475.1">
    <property type="nucleotide sequence ID" value="NZ_JARFYN010000089.1"/>
</dbReference>
<organism evidence="2 3">
    <name type="scientific">Rhizobium calliandrae</name>
    <dbReference type="NCBI Taxonomy" id="1312182"/>
    <lineage>
        <taxon>Bacteria</taxon>
        <taxon>Pseudomonadati</taxon>
        <taxon>Pseudomonadota</taxon>
        <taxon>Alphaproteobacteria</taxon>
        <taxon>Hyphomicrobiales</taxon>
        <taxon>Rhizobiaceae</taxon>
        <taxon>Rhizobium/Agrobacterium group</taxon>
        <taxon>Rhizobium</taxon>
    </lineage>
</organism>
<dbReference type="InterPro" id="IPR009057">
    <property type="entry name" value="Homeodomain-like_sf"/>
</dbReference>
<comment type="caution">
    <text evidence="2">The sequence shown here is derived from an EMBL/GenBank/DDBJ whole genome shotgun (WGS) entry which is preliminary data.</text>
</comment>
<accession>A0ABT7KR19</accession>
<gene>
    <name evidence="2" type="ORF">PY650_34320</name>
</gene>
<dbReference type="EMBL" id="JARFYN010000089">
    <property type="protein sequence ID" value="MDL2410567.1"/>
    <property type="molecule type" value="Genomic_DNA"/>
</dbReference>
<evidence type="ECO:0000313" key="2">
    <source>
        <dbReference type="EMBL" id="MDL2410567.1"/>
    </source>
</evidence>
<dbReference type="Pfam" id="PF17935">
    <property type="entry name" value="TetR_C_27"/>
    <property type="match status" value="1"/>
</dbReference>
<protein>
    <submittedName>
        <fullName evidence="2">TetR family transcriptional regulator</fullName>
    </submittedName>
</protein>
<dbReference type="SUPFAM" id="SSF46689">
    <property type="entry name" value="Homeodomain-like"/>
    <property type="match status" value="1"/>
</dbReference>
<dbReference type="Proteomes" id="UP001172630">
    <property type="component" value="Unassembled WGS sequence"/>
</dbReference>
<feature type="domain" description="Tetracyclin repressor-like C-terminal" evidence="1">
    <location>
        <begin position="83"/>
        <end position="187"/>
    </location>
</feature>
<name>A0ABT7KR19_9HYPH</name>